<dbReference type="GO" id="GO:0016020">
    <property type="term" value="C:membrane"/>
    <property type="evidence" value="ECO:0007669"/>
    <property type="project" value="UniProtKB-SubCell"/>
</dbReference>
<evidence type="ECO:0000256" key="6">
    <source>
        <dbReference type="SAM" id="Phobius"/>
    </source>
</evidence>
<keyword evidence="5 6" id="KW-0472">Membrane</keyword>
<evidence type="ECO:0000313" key="8">
    <source>
        <dbReference type="EMBL" id="MCA9376379.1"/>
    </source>
</evidence>
<sequence length="244" mass="26578">MIDVTFITAFTAGLLTFFAPCTFVALPTFLAYITNNATMEDPDSGGRRFRVMRSTLLYAVGFILVFTLLGYSASSISRSLNLNKDLLTQIGGVLIILLGSFVLFGEKIKGLQFLFREKKIGVDKLSRFAGSSIYPFILGFVTAIAWTPCVGPILGGILLLAGTQSDTPAQGALLLTIHGIGIMVPFLVIALLFDRASGIVKKYAKYTKKIHTISGYLLLIIGLLMLTGNMGKFTQIVFRLHSMF</sequence>
<feature type="transmembrane region" description="Helical" evidence="6">
    <location>
        <begin position="133"/>
        <end position="160"/>
    </location>
</feature>
<dbReference type="InterPro" id="IPR003834">
    <property type="entry name" value="Cyt_c_assmbl_TM_dom"/>
</dbReference>
<proteinExistence type="inferred from homology"/>
<feature type="transmembrane region" description="Helical" evidence="6">
    <location>
        <begin position="213"/>
        <end position="238"/>
    </location>
</feature>
<evidence type="ECO:0000256" key="2">
    <source>
        <dbReference type="ARBA" id="ARBA00006143"/>
    </source>
</evidence>
<keyword evidence="4 6" id="KW-1133">Transmembrane helix</keyword>
<comment type="subcellular location">
    <subcellularLocation>
        <location evidence="1">Membrane</location>
        <topology evidence="1">Multi-pass membrane protein</topology>
    </subcellularLocation>
</comment>
<evidence type="ECO:0000256" key="4">
    <source>
        <dbReference type="ARBA" id="ARBA00022989"/>
    </source>
</evidence>
<dbReference type="AlphaFoldDB" id="A0A955I1H7"/>
<dbReference type="PANTHER" id="PTHR31272">
    <property type="entry name" value="CYTOCHROME C-TYPE BIOGENESIS PROTEIN HI_1454-RELATED"/>
    <property type="match status" value="1"/>
</dbReference>
<keyword evidence="3 6" id="KW-0812">Transmembrane</keyword>
<feature type="transmembrane region" description="Helical" evidence="6">
    <location>
        <begin position="86"/>
        <end position="104"/>
    </location>
</feature>
<organism evidence="8 9">
    <name type="scientific">Candidatus Dojkabacteria bacterium</name>
    <dbReference type="NCBI Taxonomy" id="2099670"/>
    <lineage>
        <taxon>Bacteria</taxon>
        <taxon>Candidatus Dojkabacteria</taxon>
    </lineage>
</organism>
<dbReference type="InterPro" id="IPR051790">
    <property type="entry name" value="Cytochrome_c-biogenesis_DsbD"/>
</dbReference>
<evidence type="ECO:0000256" key="5">
    <source>
        <dbReference type="ARBA" id="ARBA00023136"/>
    </source>
</evidence>
<gene>
    <name evidence="8" type="ORF">KC685_00480</name>
</gene>
<dbReference type="GO" id="GO:0017004">
    <property type="term" value="P:cytochrome complex assembly"/>
    <property type="evidence" value="ECO:0007669"/>
    <property type="project" value="InterPro"/>
</dbReference>
<dbReference type="EMBL" id="JAGQLN010000002">
    <property type="protein sequence ID" value="MCA9376379.1"/>
    <property type="molecule type" value="Genomic_DNA"/>
</dbReference>
<dbReference type="Proteomes" id="UP000741282">
    <property type="component" value="Unassembled WGS sequence"/>
</dbReference>
<reference evidence="8" key="1">
    <citation type="submission" date="2020-04" db="EMBL/GenBank/DDBJ databases">
        <authorList>
            <person name="Zhang T."/>
        </authorList>
    </citation>
    <scope>NUCLEOTIDE SEQUENCE</scope>
    <source>
        <strain evidence="8">HKST-UBA17</strain>
    </source>
</reference>
<dbReference type="PANTHER" id="PTHR31272:SF4">
    <property type="entry name" value="CYTOCHROME C-TYPE BIOGENESIS PROTEIN HI_1454-RELATED"/>
    <property type="match status" value="1"/>
</dbReference>
<evidence type="ECO:0000259" key="7">
    <source>
        <dbReference type="Pfam" id="PF02683"/>
    </source>
</evidence>
<evidence type="ECO:0000256" key="1">
    <source>
        <dbReference type="ARBA" id="ARBA00004141"/>
    </source>
</evidence>
<evidence type="ECO:0000313" key="9">
    <source>
        <dbReference type="Proteomes" id="UP000741282"/>
    </source>
</evidence>
<feature type="transmembrane region" description="Helical" evidence="6">
    <location>
        <begin position="172"/>
        <end position="193"/>
    </location>
</feature>
<reference evidence="8" key="2">
    <citation type="journal article" date="2021" name="Microbiome">
        <title>Successional dynamics and alternative stable states in a saline activated sludge microbial community over 9 years.</title>
        <authorList>
            <person name="Wang Y."/>
            <person name="Ye J."/>
            <person name="Ju F."/>
            <person name="Liu L."/>
            <person name="Boyd J.A."/>
            <person name="Deng Y."/>
            <person name="Parks D.H."/>
            <person name="Jiang X."/>
            <person name="Yin X."/>
            <person name="Woodcroft B.J."/>
            <person name="Tyson G.W."/>
            <person name="Hugenholtz P."/>
            <person name="Polz M.F."/>
            <person name="Zhang T."/>
        </authorList>
    </citation>
    <scope>NUCLEOTIDE SEQUENCE</scope>
    <source>
        <strain evidence="8">HKST-UBA17</strain>
    </source>
</reference>
<feature type="transmembrane region" description="Helical" evidence="6">
    <location>
        <begin position="6"/>
        <end position="34"/>
    </location>
</feature>
<protein>
    <submittedName>
        <fullName evidence="8">Sulfite exporter TauE/SafE family protein</fullName>
    </submittedName>
</protein>
<evidence type="ECO:0000256" key="3">
    <source>
        <dbReference type="ARBA" id="ARBA00022692"/>
    </source>
</evidence>
<name>A0A955I1H7_9BACT</name>
<feature type="transmembrane region" description="Helical" evidence="6">
    <location>
        <begin position="55"/>
        <end position="74"/>
    </location>
</feature>
<accession>A0A955I1H7</accession>
<dbReference type="Pfam" id="PF02683">
    <property type="entry name" value="DsbD_TM"/>
    <property type="match status" value="1"/>
</dbReference>
<comment type="similarity">
    <text evidence="2">Belongs to the DsbD family.</text>
</comment>
<feature type="domain" description="Cytochrome C biogenesis protein transmembrane" evidence="7">
    <location>
        <begin position="5"/>
        <end position="227"/>
    </location>
</feature>
<comment type="caution">
    <text evidence="8">The sequence shown here is derived from an EMBL/GenBank/DDBJ whole genome shotgun (WGS) entry which is preliminary data.</text>
</comment>